<keyword evidence="1" id="KW-1133">Transmembrane helix</keyword>
<dbReference type="Pfam" id="PF07963">
    <property type="entry name" value="N_methyl"/>
    <property type="match status" value="1"/>
</dbReference>
<dbReference type="PROSITE" id="PS00409">
    <property type="entry name" value="PROKAR_NTER_METHYL"/>
    <property type="match status" value="1"/>
</dbReference>
<dbReference type="InterPro" id="IPR032092">
    <property type="entry name" value="PilW"/>
</dbReference>
<protein>
    <submittedName>
        <fullName evidence="2">Type IV pilus assembly protein PilW</fullName>
    </submittedName>
</protein>
<dbReference type="Proteomes" id="UP001180487">
    <property type="component" value="Unassembled WGS sequence"/>
</dbReference>
<name>A0ABU2C7W2_9BURK</name>
<proteinExistence type="predicted"/>
<keyword evidence="1" id="KW-0472">Membrane</keyword>
<dbReference type="EMBL" id="JAVDXT010000002">
    <property type="protein sequence ID" value="MDR7377403.1"/>
    <property type="molecule type" value="Genomic_DNA"/>
</dbReference>
<gene>
    <name evidence="2" type="ORF">J2X19_002082</name>
</gene>
<organism evidence="2 3">
    <name type="scientific">Rhodoferax ferrireducens</name>
    <dbReference type="NCBI Taxonomy" id="192843"/>
    <lineage>
        <taxon>Bacteria</taxon>
        <taxon>Pseudomonadati</taxon>
        <taxon>Pseudomonadota</taxon>
        <taxon>Betaproteobacteria</taxon>
        <taxon>Burkholderiales</taxon>
        <taxon>Comamonadaceae</taxon>
        <taxon>Rhodoferax</taxon>
    </lineage>
</organism>
<evidence type="ECO:0000256" key="1">
    <source>
        <dbReference type="SAM" id="Phobius"/>
    </source>
</evidence>
<dbReference type="NCBIfam" id="TIGR02532">
    <property type="entry name" value="IV_pilin_GFxxxE"/>
    <property type="match status" value="1"/>
</dbReference>
<feature type="transmembrane region" description="Helical" evidence="1">
    <location>
        <begin position="12"/>
        <end position="37"/>
    </location>
</feature>
<evidence type="ECO:0000313" key="2">
    <source>
        <dbReference type="EMBL" id="MDR7377403.1"/>
    </source>
</evidence>
<sequence>MKRNKLFVRQRGVTLIELMVTIAITLFLVAAAAYVYLGTRETQRAIDRNGSNAETGAFVLQLIGRDIMKAGYYPANISRVTPDEGFPKLAGFPPTKDINNNALATDWTPPAPQSVYLSGLFGCDGAQYDPTATPPCGTPSANEPDSLVVNYFTNDNMGVNVGDQFDCSGADVANSASNSNRLNTLQPLQAPLQPLFVSNRYAISAAKKTQIDQQEITTRSFACVGNGSGDNAGSTGIPYQPILAGIEDMQITYGVFAATANQDRRTPDKYFTATEVSNLGTVSVEFGALGVTPLSPWSRVVSVRVCVMTKSVGASPKIADKAGVERKYLDCKGVEQTQAANDNSLRKRFVQEFAVRNRLNQTY</sequence>
<accession>A0ABU2C7W2</accession>
<keyword evidence="3" id="KW-1185">Reference proteome</keyword>
<dbReference type="InterPro" id="IPR012902">
    <property type="entry name" value="N_methyl_site"/>
</dbReference>
<reference evidence="2 3" key="1">
    <citation type="submission" date="2023-07" db="EMBL/GenBank/DDBJ databases">
        <title>Sorghum-associated microbial communities from plants grown in Nebraska, USA.</title>
        <authorList>
            <person name="Schachtman D."/>
        </authorList>
    </citation>
    <scope>NUCLEOTIDE SEQUENCE [LARGE SCALE GENOMIC DNA]</scope>
    <source>
        <strain evidence="2 3">BE313</strain>
    </source>
</reference>
<dbReference type="RefSeq" id="WP_310373077.1">
    <property type="nucleotide sequence ID" value="NZ_JAVDXT010000002.1"/>
</dbReference>
<evidence type="ECO:0000313" key="3">
    <source>
        <dbReference type="Proteomes" id="UP001180487"/>
    </source>
</evidence>
<comment type="caution">
    <text evidence="2">The sequence shown here is derived from an EMBL/GenBank/DDBJ whole genome shotgun (WGS) entry which is preliminary data.</text>
</comment>
<dbReference type="Pfam" id="PF16074">
    <property type="entry name" value="PilW"/>
    <property type="match status" value="1"/>
</dbReference>
<keyword evidence="1" id="KW-0812">Transmembrane</keyword>